<dbReference type="Proteomes" id="UP000280188">
    <property type="component" value="Chromosome"/>
</dbReference>
<dbReference type="InterPro" id="IPR053841">
    <property type="entry name" value="MksE"/>
</dbReference>
<proteinExistence type="predicted"/>
<gene>
    <name evidence="2" type="ORF">AFERRID_26710</name>
</gene>
<feature type="region of interest" description="Disordered" evidence="1">
    <location>
        <begin position="179"/>
        <end position="204"/>
    </location>
</feature>
<sequence length="204" mass="22396">MTPPQPLAASLSPMPALGDLFRLFLSGKHLNRVAEPALWAELEKHEASYVGLFAALGFELRLDARGFAWFHSGDANSNIGKISRQLALLFMVIFDAQANAGKALQRFSDWLIDSAWLAEVYKQHQDLLDTEGLNPDALVELLGRACNLGFAVADPTGWRLLPAVCRYLDHFESLAQATKDEGDELGPIADEEMPLEAADDEESS</sequence>
<name>A0A2Z6INZ9_ACIFI</name>
<dbReference type="Pfam" id="PF21980">
    <property type="entry name" value="MksE"/>
    <property type="match status" value="1"/>
</dbReference>
<protein>
    <submittedName>
        <fullName evidence="2">Uncharacterized protein</fullName>
    </submittedName>
</protein>
<evidence type="ECO:0000313" key="2">
    <source>
        <dbReference type="EMBL" id="BBF66453.1"/>
    </source>
</evidence>
<dbReference type="AlphaFoldDB" id="A0A2Z6INZ9"/>
<evidence type="ECO:0000256" key="1">
    <source>
        <dbReference type="SAM" id="MobiDB-lite"/>
    </source>
</evidence>
<evidence type="ECO:0000313" key="3">
    <source>
        <dbReference type="Proteomes" id="UP000280188"/>
    </source>
</evidence>
<reference evidence="2 3" key="1">
    <citation type="journal article" date="2018" name="Microbiol. Resour. Announc.">
        <title>Complete Genome Sequence of Acidithiobacillus ferridurans JCM 18981.</title>
        <authorList>
            <person name="Miyauchi T."/>
            <person name="Kouzuma A."/>
            <person name="Abe T."/>
            <person name="Watanabe K."/>
        </authorList>
    </citation>
    <scope>NUCLEOTIDE SEQUENCE [LARGE SCALE GENOMIC DNA]</scope>
    <source>
        <strain evidence="3">ATCC 33020 / DSM 29468 / JCM 18981 / 11Fe</strain>
    </source>
</reference>
<keyword evidence="3" id="KW-1185">Reference proteome</keyword>
<dbReference type="RefSeq" id="WP_126605455.1">
    <property type="nucleotide sequence ID" value="NZ_AP018795.1"/>
</dbReference>
<feature type="compositionally biased region" description="Acidic residues" evidence="1">
    <location>
        <begin position="181"/>
        <end position="204"/>
    </location>
</feature>
<organism evidence="2 3">
    <name type="scientific">Acidithiobacillus ferridurans</name>
    <dbReference type="NCBI Taxonomy" id="1232575"/>
    <lineage>
        <taxon>Bacteria</taxon>
        <taxon>Pseudomonadati</taxon>
        <taxon>Pseudomonadota</taxon>
        <taxon>Acidithiobacillia</taxon>
        <taxon>Acidithiobacillales</taxon>
        <taxon>Acidithiobacillaceae</taxon>
        <taxon>Acidithiobacillus</taxon>
    </lineage>
</organism>
<accession>A0A2Z6INZ9</accession>
<dbReference type="EMBL" id="AP018795">
    <property type="protein sequence ID" value="BBF66453.1"/>
    <property type="molecule type" value="Genomic_DNA"/>
</dbReference>
<dbReference type="KEGG" id="afj:AFERRID_26710"/>